<comment type="catalytic activity">
    <reaction evidence="6">
        <text>(6S)-NADHX + ADP = AMP + phosphate + NADH + H(+)</text>
        <dbReference type="Rhea" id="RHEA:32223"/>
        <dbReference type="ChEBI" id="CHEBI:15378"/>
        <dbReference type="ChEBI" id="CHEBI:43474"/>
        <dbReference type="ChEBI" id="CHEBI:57945"/>
        <dbReference type="ChEBI" id="CHEBI:64074"/>
        <dbReference type="ChEBI" id="CHEBI:456215"/>
        <dbReference type="ChEBI" id="CHEBI:456216"/>
        <dbReference type="EC" id="4.2.1.136"/>
    </reaction>
</comment>
<feature type="binding site" evidence="6">
    <location>
        <position position="190"/>
    </location>
    <ligand>
        <name>AMP</name>
        <dbReference type="ChEBI" id="CHEBI:456215"/>
    </ligand>
</feature>
<reference evidence="8 9" key="1">
    <citation type="submission" date="2016-09" db="EMBL/GenBank/DDBJ databases">
        <title>Complete genome sequence of microbes from the polar regions.</title>
        <authorList>
            <person name="Liao L."/>
            <person name="Chen B."/>
        </authorList>
    </citation>
    <scope>NUCLEOTIDE SEQUENCE [LARGE SCALE GENOMIC DNA]</scope>
    <source>
        <strain evidence="8 9">ZS314</strain>
    </source>
</reference>
<evidence type="ECO:0000256" key="4">
    <source>
        <dbReference type="ARBA" id="ARBA00023027"/>
    </source>
</evidence>
<dbReference type="GO" id="GO:0052855">
    <property type="term" value="F:ADP-dependent NAD(P)H-hydrate dehydratase activity"/>
    <property type="evidence" value="ECO:0007669"/>
    <property type="project" value="UniProtKB-UniRule"/>
</dbReference>
<dbReference type="PROSITE" id="PS51383">
    <property type="entry name" value="YJEF_C_3"/>
    <property type="match status" value="1"/>
</dbReference>
<dbReference type="GO" id="GO:0052856">
    <property type="term" value="F:NAD(P)HX epimerase activity"/>
    <property type="evidence" value="ECO:0007669"/>
    <property type="project" value="TreeGrafter"/>
</dbReference>
<feature type="binding site" evidence="6">
    <location>
        <position position="191"/>
    </location>
    <ligand>
        <name>(6S)-NADPHX</name>
        <dbReference type="ChEBI" id="CHEBI:64076"/>
    </ligand>
</feature>
<protein>
    <recommendedName>
        <fullName evidence="6">ADP-dependent (S)-NAD(P)H-hydrate dehydratase</fullName>
        <ecNumber evidence="6">4.2.1.136</ecNumber>
    </recommendedName>
    <alternativeName>
        <fullName evidence="6">ADP-dependent NAD(P)HX dehydratase</fullName>
    </alternativeName>
</protein>
<feature type="binding site" evidence="6">
    <location>
        <begin position="161"/>
        <end position="165"/>
    </location>
    <ligand>
        <name>AMP</name>
        <dbReference type="ChEBI" id="CHEBI:456215"/>
    </ligand>
</feature>
<keyword evidence="3 6" id="KW-0521">NADP</keyword>
<gene>
    <name evidence="6" type="primary">nnrD</name>
    <name evidence="8" type="ORF">BHD05_07590</name>
</gene>
<evidence type="ECO:0000256" key="1">
    <source>
        <dbReference type="ARBA" id="ARBA00022741"/>
    </source>
</evidence>
<dbReference type="OrthoDB" id="9806925at2"/>
<evidence type="ECO:0000259" key="7">
    <source>
        <dbReference type="PROSITE" id="PS51383"/>
    </source>
</evidence>
<feature type="binding site" evidence="6">
    <location>
        <position position="28"/>
    </location>
    <ligand>
        <name>(6S)-NADPHX</name>
        <dbReference type="ChEBI" id="CHEBI:64076"/>
    </ligand>
</feature>
<dbReference type="GO" id="GO:0046496">
    <property type="term" value="P:nicotinamide nucleotide metabolic process"/>
    <property type="evidence" value="ECO:0007669"/>
    <property type="project" value="UniProtKB-UniRule"/>
</dbReference>
<keyword evidence="4 6" id="KW-0520">NAD</keyword>
<keyword evidence="9" id="KW-1185">Reference proteome</keyword>
<dbReference type="Proteomes" id="UP000464507">
    <property type="component" value="Chromosome"/>
</dbReference>
<comment type="subunit">
    <text evidence="6">Homotetramer.</text>
</comment>
<feature type="binding site" evidence="6">
    <location>
        <position position="78"/>
    </location>
    <ligand>
        <name>(6S)-NADPHX</name>
        <dbReference type="ChEBI" id="CHEBI:64076"/>
    </ligand>
</feature>
<dbReference type="HAMAP" id="MF_01965">
    <property type="entry name" value="NADHX_dehydratase"/>
    <property type="match status" value="1"/>
</dbReference>
<feature type="domain" description="YjeF C-terminal" evidence="7">
    <location>
        <begin position="1"/>
        <end position="255"/>
    </location>
</feature>
<accession>A0A7L5AL11</accession>
<dbReference type="KEGG" id="mant:BHD05_07590"/>
<dbReference type="EMBL" id="CP017146">
    <property type="protein sequence ID" value="QHO71057.1"/>
    <property type="molecule type" value="Genomic_DNA"/>
</dbReference>
<dbReference type="CDD" id="cd01171">
    <property type="entry name" value="YXKO-related"/>
    <property type="match status" value="1"/>
</dbReference>
<keyword evidence="2 6" id="KW-0067">ATP-binding</keyword>
<dbReference type="InterPro" id="IPR029056">
    <property type="entry name" value="Ribokinase-like"/>
</dbReference>
<dbReference type="SUPFAM" id="SSF53613">
    <property type="entry name" value="Ribokinase-like"/>
    <property type="match status" value="1"/>
</dbReference>
<evidence type="ECO:0000313" key="9">
    <source>
        <dbReference type="Proteomes" id="UP000464507"/>
    </source>
</evidence>
<dbReference type="InterPro" id="IPR000631">
    <property type="entry name" value="CARKD"/>
</dbReference>
<dbReference type="AlphaFoldDB" id="A0A7L5AL11"/>
<dbReference type="PANTHER" id="PTHR12592:SF0">
    <property type="entry name" value="ATP-DEPENDENT (S)-NAD(P)H-HYDRATE DEHYDRATASE"/>
    <property type="match status" value="1"/>
</dbReference>
<name>A0A7L5AL11_9MICO</name>
<evidence type="ECO:0000256" key="6">
    <source>
        <dbReference type="HAMAP-Rule" id="MF_01965"/>
    </source>
</evidence>
<comment type="catalytic activity">
    <reaction evidence="6">
        <text>(6S)-NADPHX + ADP = AMP + phosphate + NADPH + H(+)</text>
        <dbReference type="Rhea" id="RHEA:32235"/>
        <dbReference type="ChEBI" id="CHEBI:15378"/>
        <dbReference type="ChEBI" id="CHEBI:43474"/>
        <dbReference type="ChEBI" id="CHEBI:57783"/>
        <dbReference type="ChEBI" id="CHEBI:64076"/>
        <dbReference type="ChEBI" id="CHEBI:456215"/>
        <dbReference type="ChEBI" id="CHEBI:456216"/>
        <dbReference type="EC" id="4.2.1.136"/>
    </reaction>
</comment>
<dbReference type="PANTHER" id="PTHR12592">
    <property type="entry name" value="ATP-DEPENDENT (S)-NAD(P)H-HYDRATE DEHYDRATASE FAMILY MEMBER"/>
    <property type="match status" value="1"/>
</dbReference>
<keyword evidence="5 6" id="KW-0456">Lyase</keyword>
<comment type="function">
    <text evidence="6">Catalyzes the dehydration of the S-form of NAD(P)HX at the expense of ADP, which is converted to AMP. Together with NAD(P)HX epimerase, which catalyzes the epimerization of the S- and R-forms, the enzyme allows the repair of both epimers of NAD(P)HX, a damaged form of NAD(P)H that is a result of enzymatic or heat-dependent hydration.</text>
</comment>
<proteinExistence type="inferred from homology"/>
<organism evidence="8 9">
    <name type="scientific">Marisediminicola antarctica</name>
    <dbReference type="NCBI Taxonomy" id="674079"/>
    <lineage>
        <taxon>Bacteria</taxon>
        <taxon>Bacillati</taxon>
        <taxon>Actinomycetota</taxon>
        <taxon>Actinomycetes</taxon>
        <taxon>Micrococcales</taxon>
        <taxon>Microbacteriaceae</taxon>
        <taxon>Marisediminicola</taxon>
    </lineage>
</organism>
<keyword evidence="1 6" id="KW-0547">Nucleotide-binding</keyword>
<comment type="cofactor">
    <cofactor evidence="6">
        <name>Mg(2+)</name>
        <dbReference type="ChEBI" id="CHEBI:18420"/>
    </cofactor>
</comment>
<dbReference type="GO" id="GO:0005524">
    <property type="term" value="F:ATP binding"/>
    <property type="evidence" value="ECO:0007669"/>
    <property type="project" value="UniProtKB-KW"/>
</dbReference>
<dbReference type="Pfam" id="PF01256">
    <property type="entry name" value="Carb_kinase"/>
    <property type="match status" value="1"/>
</dbReference>
<evidence type="ECO:0000256" key="3">
    <source>
        <dbReference type="ARBA" id="ARBA00022857"/>
    </source>
</evidence>
<sequence length="261" mass="26173">MKVPTASDDKYSRGVLGIVTGSTDYPGAAVIGVEAALRTGVGMVRYLGPEVPTSLALARRPEIVTRPGRVQAWLLGSGIAAGARDADTANRLTTAIAQELPTALDAGALGLLGSATGPTVITPHHGELARMLGIDRSEIAQDPAAWAARAAADLGVTVLLKGFRTHIADPYGSRLLVTSATSWTATAGTGDALGGILGSLLATHSAEIAASRGALAPLAATASVLHSLAAERASGGGPFTVLDLAAELPGVVARLLAAPRA</sequence>
<evidence type="ECO:0000256" key="2">
    <source>
        <dbReference type="ARBA" id="ARBA00022840"/>
    </source>
</evidence>
<evidence type="ECO:0000256" key="5">
    <source>
        <dbReference type="ARBA" id="ARBA00023239"/>
    </source>
</evidence>
<dbReference type="EC" id="4.2.1.136" evidence="6"/>
<dbReference type="Gene3D" id="3.40.1190.20">
    <property type="match status" value="1"/>
</dbReference>
<evidence type="ECO:0000313" key="8">
    <source>
        <dbReference type="EMBL" id="QHO71057.1"/>
    </source>
</evidence>
<feature type="binding site" evidence="6">
    <location>
        <position position="124"/>
    </location>
    <ligand>
        <name>(6S)-NADPHX</name>
        <dbReference type="ChEBI" id="CHEBI:64076"/>
    </ligand>
</feature>
<dbReference type="GO" id="GO:0110051">
    <property type="term" value="P:metabolite repair"/>
    <property type="evidence" value="ECO:0007669"/>
    <property type="project" value="TreeGrafter"/>
</dbReference>
<comment type="similarity">
    <text evidence="6">Belongs to the NnrD/CARKD family.</text>
</comment>